<feature type="compositionally biased region" description="Low complexity" evidence="1">
    <location>
        <begin position="111"/>
        <end position="121"/>
    </location>
</feature>
<dbReference type="InterPro" id="IPR021330">
    <property type="entry name" value="DUF2939"/>
</dbReference>
<organism evidence="2 3">
    <name type="scientific">Blastomonas marina</name>
    <dbReference type="NCBI Taxonomy" id="1867408"/>
    <lineage>
        <taxon>Bacteria</taxon>
        <taxon>Pseudomonadati</taxon>
        <taxon>Pseudomonadota</taxon>
        <taxon>Alphaproteobacteria</taxon>
        <taxon>Sphingomonadales</taxon>
        <taxon>Sphingomonadaceae</taxon>
        <taxon>Blastomonas</taxon>
    </lineage>
</organism>
<dbReference type="Pfam" id="PF11159">
    <property type="entry name" value="DUF2939"/>
    <property type="match status" value="1"/>
</dbReference>
<feature type="region of interest" description="Disordered" evidence="1">
    <location>
        <begin position="107"/>
        <end position="143"/>
    </location>
</feature>
<reference evidence="3" key="1">
    <citation type="journal article" date="2019" name="Int. J. Syst. Evol. Microbiol.">
        <title>The Global Catalogue of Microorganisms (GCM) 10K type strain sequencing project: providing services to taxonomists for standard genome sequencing and annotation.</title>
        <authorList>
            <consortium name="The Broad Institute Genomics Platform"/>
            <consortium name="The Broad Institute Genome Sequencing Center for Infectious Disease"/>
            <person name="Wu L."/>
            <person name="Ma J."/>
        </authorList>
    </citation>
    <scope>NUCLEOTIDE SEQUENCE [LARGE SCALE GENOMIC DNA]</scope>
    <source>
        <strain evidence="3">CGMCC 1.15297</strain>
    </source>
</reference>
<dbReference type="Proteomes" id="UP000603317">
    <property type="component" value="Unassembled WGS sequence"/>
</dbReference>
<evidence type="ECO:0000313" key="3">
    <source>
        <dbReference type="Proteomes" id="UP000603317"/>
    </source>
</evidence>
<evidence type="ECO:0008006" key="4">
    <source>
        <dbReference type="Google" id="ProtNLM"/>
    </source>
</evidence>
<protein>
    <recommendedName>
        <fullName evidence="4">DUF2939 domain-containing protein</fullName>
    </recommendedName>
</protein>
<accession>A0ABQ1F221</accession>
<evidence type="ECO:0000256" key="1">
    <source>
        <dbReference type="SAM" id="MobiDB-lite"/>
    </source>
</evidence>
<proteinExistence type="predicted"/>
<gene>
    <name evidence="2" type="ORF">GCM10010923_00220</name>
</gene>
<dbReference type="EMBL" id="BMID01000001">
    <property type="protein sequence ID" value="GFZ96383.1"/>
    <property type="molecule type" value="Genomic_DNA"/>
</dbReference>
<comment type="caution">
    <text evidence="2">The sequence shown here is derived from an EMBL/GenBank/DDBJ whole genome shotgun (WGS) entry which is preliminary data.</text>
</comment>
<sequence>MKKLVALVIALAVLVGGWWYASPLMALDGLRDAAQSGDQAELEQRVDFPALRSSVKEQLRGALTAAMESEGDDNPLGAAGAALGLGLVDGIVDTLVTPEWVATTVTEGQRRQAQAEAVQERLPAQETGTAPPRKAEDPAQATQREIEWEIEREGLNSFRVTTQNAVGDTGPTLLFARDGLGWDLVGIEMPAAELIPGG</sequence>
<keyword evidence="3" id="KW-1185">Reference proteome</keyword>
<name>A0ABQ1F221_9SPHN</name>
<dbReference type="RefSeq" id="WP_188640773.1">
    <property type="nucleotide sequence ID" value="NZ_BMID01000001.1"/>
</dbReference>
<evidence type="ECO:0000313" key="2">
    <source>
        <dbReference type="EMBL" id="GFZ96383.1"/>
    </source>
</evidence>